<evidence type="ECO:0000313" key="2">
    <source>
        <dbReference type="Proteomes" id="UP001066276"/>
    </source>
</evidence>
<dbReference type="AlphaFoldDB" id="A0AAV7WKR9"/>
<organism evidence="1 2">
    <name type="scientific">Pleurodeles waltl</name>
    <name type="common">Iberian ribbed newt</name>
    <dbReference type="NCBI Taxonomy" id="8319"/>
    <lineage>
        <taxon>Eukaryota</taxon>
        <taxon>Metazoa</taxon>
        <taxon>Chordata</taxon>
        <taxon>Craniata</taxon>
        <taxon>Vertebrata</taxon>
        <taxon>Euteleostomi</taxon>
        <taxon>Amphibia</taxon>
        <taxon>Batrachia</taxon>
        <taxon>Caudata</taxon>
        <taxon>Salamandroidea</taxon>
        <taxon>Salamandridae</taxon>
        <taxon>Pleurodelinae</taxon>
        <taxon>Pleurodeles</taxon>
    </lineage>
</organism>
<keyword evidence="2" id="KW-1185">Reference proteome</keyword>
<dbReference type="EMBL" id="JANPWB010000001">
    <property type="protein sequence ID" value="KAJ1213311.1"/>
    <property type="molecule type" value="Genomic_DNA"/>
</dbReference>
<gene>
    <name evidence="1" type="ORF">NDU88_000949</name>
</gene>
<accession>A0AAV7WKR9</accession>
<name>A0AAV7WKR9_PLEWA</name>
<proteinExistence type="predicted"/>
<sequence>MLPVVQVSALVEGDTRPSPVASDGRPLGKLLMSRVVALAGHIVGHVAVAAVVSATVSAAELLPVVQVSALVEGDTRPSPAVSEGCPLGMMLVTVVKAADVQVVVQVAVQVAVVVAVATTVQVATGCWSVLQKG</sequence>
<dbReference type="Proteomes" id="UP001066276">
    <property type="component" value="Chromosome 1_1"/>
</dbReference>
<evidence type="ECO:0000313" key="1">
    <source>
        <dbReference type="EMBL" id="KAJ1213311.1"/>
    </source>
</evidence>
<protein>
    <submittedName>
        <fullName evidence="1">Uncharacterized protein</fullName>
    </submittedName>
</protein>
<comment type="caution">
    <text evidence="1">The sequence shown here is derived from an EMBL/GenBank/DDBJ whole genome shotgun (WGS) entry which is preliminary data.</text>
</comment>
<reference evidence="1" key="1">
    <citation type="journal article" date="2022" name="bioRxiv">
        <title>Sequencing and chromosome-scale assembly of the giantPleurodeles waltlgenome.</title>
        <authorList>
            <person name="Brown T."/>
            <person name="Elewa A."/>
            <person name="Iarovenko S."/>
            <person name="Subramanian E."/>
            <person name="Araus A.J."/>
            <person name="Petzold A."/>
            <person name="Susuki M."/>
            <person name="Suzuki K.-i.T."/>
            <person name="Hayashi T."/>
            <person name="Toyoda A."/>
            <person name="Oliveira C."/>
            <person name="Osipova E."/>
            <person name="Leigh N.D."/>
            <person name="Simon A."/>
            <person name="Yun M.H."/>
        </authorList>
    </citation>
    <scope>NUCLEOTIDE SEQUENCE</scope>
    <source>
        <strain evidence="1">20211129_DDA</strain>
        <tissue evidence="1">Liver</tissue>
    </source>
</reference>